<sequence>MQIELHLGIGMHCVDCCSALGSSGCNQFGLLFFFNCGPIGKAENRKSLLVLIDVFLPKCLFLMARTLSNGVSRWVSSLASKKCLEIVKNSIQEVEVGATKGVQEEGLQSSLLDPPIGAHKIKKVKLQSLRRQYELLSMNDQELFGDYFTRIQVLVN</sequence>
<dbReference type="AlphaFoldDB" id="A0A371E7S6"/>
<comment type="caution">
    <text evidence="1">The sequence shown here is derived from an EMBL/GenBank/DDBJ whole genome shotgun (WGS) entry which is preliminary data.</text>
</comment>
<accession>A0A371E7S6</accession>
<name>A0A371E7S6_MUCPR</name>
<evidence type="ECO:0000313" key="1">
    <source>
        <dbReference type="EMBL" id="RDX62081.1"/>
    </source>
</evidence>
<proteinExistence type="predicted"/>
<dbReference type="OrthoDB" id="8063676at2759"/>
<organism evidence="1 2">
    <name type="scientific">Mucuna pruriens</name>
    <name type="common">Velvet bean</name>
    <name type="synonym">Dolichos pruriens</name>
    <dbReference type="NCBI Taxonomy" id="157652"/>
    <lineage>
        <taxon>Eukaryota</taxon>
        <taxon>Viridiplantae</taxon>
        <taxon>Streptophyta</taxon>
        <taxon>Embryophyta</taxon>
        <taxon>Tracheophyta</taxon>
        <taxon>Spermatophyta</taxon>
        <taxon>Magnoliopsida</taxon>
        <taxon>eudicotyledons</taxon>
        <taxon>Gunneridae</taxon>
        <taxon>Pentapetalae</taxon>
        <taxon>rosids</taxon>
        <taxon>fabids</taxon>
        <taxon>Fabales</taxon>
        <taxon>Fabaceae</taxon>
        <taxon>Papilionoideae</taxon>
        <taxon>50 kb inversion clade</taxon>
        <taxon>NPAAA clade</taxon>
        <taxon>indigoferoid/millettioid clade</taxon>
        <taxon>Phaseoleae</taxon>
        <taxon>Mucuna</taxon>
    </lineage>
</organism>
<keyword evidence="2" id="KW-1185">Reference proteome</keyword>
<feature type="non-terminal residue" evidence="1">
    <location>
        <position position="1"/>
    </location>
</feature>
<gene>
    <name evidence="1" type="ORF">CR513_59628</name>
</gene>
<dbReference type="Proteomes" id="UP000257109">
    <property type="component" value="Unassembled WGS sequence"/>
</dbReference>
<reference evidence="1" key="1">
    <citation type="submission" date="2018-05" db="EMBL/GenBank/DDBJ databases">
        <title>Draft genome of Mucuna pruriens seed.</title>
        <authorList>
            <person name="Nnadi N.E."/>
            <person name="Vos R."/>
            <person name="Hasami M.H."/>
            <person name="Devisetty U.K."/>
            <person name="Aguiy J.C."/>
        </authorList>
    </citation>
    <scope>NUCLEOTIDE SEQUENCE [LARGE SCALE GENOMIC DNA]</scope>
    <source>
        <strain evidence="1">JCA_2017</strain>
    </source>
</reference>
<protein>
    <submittedName>
        <fullName evidence="1">Uncharacterized protein</fullName>
    </submittedName>
</protein>
<dbReference type="EMBL" id="QJKJ01015704">
    <property type="protein sequence ID" value="RDX62081.1"/>
    <property type="molecule type" value="Genomic_DNA"/>
</dbReference>
<evidence type="ECO:0000313" key="2">
    <source>
        <dbReference type="Proteomes" id="UP000257109"/>
    </source>
</evidence>